<keyword evidence="2" id="KW-1185">Reference proteome</keyword>
<dbReference type="EMBL" id="BJND01000082">
    <property type="protein sequence ID" value="GEC09821.1"/>
    <property type="molecule type" value="Genomic_DNA"/>
</dbReference>
<dbReference type="Proteomes" id="UP000317881">
    <property type="component" value="Unassembled WGS sequence"/>
</dbReference>
<name>A0A4Y3VVR3_9ACTN</name>
<accession>A0A4Y3VVR3</accession>
<comment type="caution">
    <text evidence="1">The sequence shown here is derived from an EMBL/GenBank/DDBJ whole genome shotgun (WGS) entry which is preliminary data.</text>
</comment>
<evidence type="ECO:0000313" key="1">
    <source>
        <dbReference type="EMBL" id="GEC09821.1"/>
    </source>
</evidence>
<proteinExistence type="predicted"/>
<evidence type="ECO:0000313" key="2">
    <source>
        <dbReference type="Proteomes" id="UP000317881"/>
    </source>
</evidence>
<gene>
    <name evidence="1" type="ORF">SSP24_74760</name>
</gene>
<sequence length="79" mass="8415">MALTALDRAQALHRRRHLLDHGVGLRPGRAVGCRIVDGFGQALAMFADAFLDRLAQVPPQVYLSATCVASGQTVRTASA</sequence>
<dbReference type="AlphaFoldDB" id="A0A4Y3VVR3"/>
<reference evidence="1 2" key="1">
    <citation type="submission" date="2019-06" db="EMBL/GenBank/DDBJ databases">
        <title>Whole genome shotgun sequence of Streptomyces spinoverrucosus NBRC 14228.</title>
        <authorList>
            <person name="Hosoyama A."/>
            <person name="Uohara A."/>
            <person name="Ohji S."/>
            <person name="Ichikawa N."/>
        </authorList>
    </citation>
    <scope>NUCLEOTIDE SEQUENCE [LARGE SCALE GENOMIC DNA]</scope>
    <source>
        <strain evidence="1 2">NBRC 14228</strain>
    </source>
</reference>
<protein>
    <submittedName>
        <fullName evidence="1">Uncharacterized protein</fullName>
    </submittedName>
</protein>
<organism evidence="1 2">
    <name type="scientific">Streptomyces spinoverrucosus</name>
    <dbReference type="NCBI Taxonomy" id="284043"/>
    <lineage>
        <taxon>Bacteria</taxon>
        <taxon>Bacillati</taxon>
        <taxon>Actinomycetota</taxon>
        <taxon>Actinomycetes</taxon>
        <taxon>Kitasatosporales</taxon>
        <taxon>Streptomycetaceae</taxon>
        <taxon>Streptomyces</taxon>
    </lineage>
</organism>